<dbReference type="InterPro" id="IPR012677">
    <property type="entry name" value="Nucleotide-bd_a/b_plait_sf"/>
</dbReference>
<dbReference type="CDD" id="cd12524">
    <property type="entry name" value="RRM1_MEI2_like"/>
    <property type="match status" value="1"/>
</dbReference>
<keyword evidence="9" id="KW-1185">Reference proteome</keyword>
<dbReference type="OrthoDB" id="417481at2759"/>
<dbReference type="PROSITE" id="PS50102">
    <property type="entry name" value="RRM"/>
    <property type="match status" value="2"/>
</dbReference>
<dbReference type="InParanoid" id="A0A7J7D4D6"/>
<dbReference type="Gene3D" id="3.30.70.330">
    <property type="match status" value="2"/>
</dbReference>
<dbReference type="AlphaFoldDB" id="A0A7J7D4D6"/>
<protein>
    <submittedName>
        <fullName evidence="8">Protein MEI2-like 4 isoform X10</fullName>
    </submittedName>
</protein>
<dbReference type="InterPro" id="IPR000504">
    <property type="entry name" value="RRM_dom"/>
</dbReference>
<feature type="domain" description="RRM" evidence="7">
    <location>
        <begin position="351"/>
        <end position="425"/>
    </location>
</feature>
<comment type="caution">
    <text evidence="8">The sequence shown here is derived from an EMBL/GenBank/DDBJ whole genome shotgun (WGS) entry which is preliminary data.</text>
</comment>
<evidence type="ECO:0000256" key="2">
    <source>
        <dbReference type="ARBA" id="ARBA00022884"/>
    </source>
</evidence>
<dbReference type="InterPro" id="IPR035979">
    <property type="entry name" value="RBD_domain_sf"/>
</dbReference>
<evidence type="ECO:0000256" key="6">
    <source>
        <dbReference type="SAM" id="MobiDB-lite"/>
    </source>
</evidence>
<reference evidence="8 9" key="1">
    <citation type="journal article" date="2020" name="Nat. Commun.">
        <title>Genome of Tripterygium wilfordii and identification of cytochrome P450 involved in triptolide biosynthesis.</title>
        <authorList>
            <person name="Tu L."/>
            <person name="Su P."/>
            <person name="Zhang Z."/>
            <person name="Gao L."/>
            <person name="Wang J."/>
            <person name="Hu T."/>
            <person name="Zhou J."/>
            <person name="Zhang Y."/>
            <person name="Zhao Y."/>
            <person name="Liu Y."/>
            <person name="Song Y."/>
            <person name="Tong Y."/>
            <person name="Lu Y."/>
            <person name="Yang J."/>
            <person name="Xu C."/>
            <person name="Jia M."/>
            <person name="Peters R.J."/>
            <person name="Huang L."/>
            <person name="Gao W."/>
        </authorList>
    </citation>
    <scope>NUCLEOTIDE SEQUENCE [LARGE SCALE GENOMIC DNA]</scope>
    <source>
        <strain evidence="9">cv. XIE 37</strain>
        <tissue evidence="8">Leaf</tissue>
    </source>
</reference>
<evidence type="ECO:0000256" key="4">
    <source>
        <dbReference type="ARBA" id="ARBA00058438"/>
    </source>
</evidence>
<organism evidence="8 9">
    <name type="scientific">Tripterygium wilfordii</name>
    <name type="common">Thunder God vine</name>
    <dbReference type="NCBI Taxonomy" id="458696"/>
    <lineage>
        <taxon>Eukaryota</taxon>
        <taxon>Viridiplantae</taxon>
        <taxon>Streptophyta</taxon>
        <taxon>Embryophyta</taxon>
        <taxon>Tracheophyta</taxon>
        <taxon>Spermatophyta</taxon>
        <taxon>Magnoliopsida</taxon>
        <taxon>eudicotyledons</taxon>
        <taxon>Gunneridae</taxon>
        <taxon>Pentapetalae</taxon>
        <taxon>rosids</taxon>
        <taxon>fabids</taxon>
        <taxon>Celastrales</taxon>
        <taxon>Celastraceae</taxon>
        <taxon>Tripterygium</taxon>
    </lineage>
</organism>
<accession>A0A7J7D4D6</accession>
<evidence type="ECO:0000313" key="9">
    <source>
        <dbReference type="Proteomes" id="UP000593562"/>
    </source>
</evidence>
<dbReference type="CDD" id="cd12531">
    <property type="entry name" value="RRM3_MEI2_like"/>
    <property type="match status" value="1"/>
</dbReference>
<evidence type="ECO:0000256" key="3">
    <source>
        <dbReference type="ARBA" id="ARBA00023254"/>
    </source>
</evidence>
<dbReference type="GO" id="GO:0003723">
    <property type="term" value="F:RNA binding"/>
    <property type="evidence" value="ECO:0007669"/>
    <property type="project" value="UniProtKB-UniRule"/>
</dbReference>
<sequence length="837" mass="93202">MPSEMMEPSSFFSEDVRFPRERQVGFWKSSNMLNHVGSGTPVASSPCEKHVPLECRTLKSMEHPEFLMQNHTVNHSLDRPAVGAERAASPSLHFLSPGDTATGTRPIMKIPKASYFLEGEKFNAMNAQSENSLFSSSLSELFSRKPRLSSNNVPYGHSIDTVASHHEGEDPLESLEEMEALTIGDLLPNDDDLFSGLIDRLHIVKRDAGEDPELDVFSSVGGMDLGDDEFMLQKDSEYPEGFSHGQPGLYNSSVAGEHPYGELPSRTLFVRNINSNIDDSELRALFEQFGDIRTLYTACKHRGFVMISYYDIRAARNAKKALQSKPLKHRKLDIHYSIPKNNASEEDVNQGALLVFNLDTSVACNDDIVQIFRAYGEVKEIREAPNRLRHKIVEFYDIRAAETALRALNKIDIAGQQITLEPGHPGGSRRCLVRQFPPELESGSRSSYLQQNIPPNNSTSVLPAFGSVGDGNVTLPGLSFTWSSSYQPQTTGMIWPNSPSFVNGVCAGQTPPQVHGLPRAPSHMLNTVPMNNHRVGSAPTVNPSIWDRQHAYAMESAEAPGFHPGSLGTVRNFNNSLHPMEFVSPNVFPRIGANFMDLPIPPKIIGVQPHHQRSAMFPGRGPMMPMMSSIDYPNDYVRSRRNEGSINQADKKQYELDIDRILRGEDSRTTLMIKNIPNKYTSKMLLAAIDERHRGTYDFIYLPIDFKNKCNVGYAFINITDPSLIVPFYQAFNGKKWEKFNSEKVATLAYARIQGKAALVAHFQNSSLMNEDKRCRPILFNTDGPKAGDQVPFPMVVNVRTRLGKARSTQDENPQECTQNLSNGENSSSGNTFSASS</sequence>
<comment type="function">
    <text evidence="4">Probable RNA-binding protein that plays a role in meiosis and vegetative growth.</text>
</comment>
<gene>
    <name evidence="8" type="ORF">HS088_TW10G00213</name>
</gene>
<feature type="compositionally biased region" description="Low complexity" evidence="6">
    <location>
        <begin position="820"/>
        <end position="837"/>
    </location>
</feature>
<dbReference type="GO" id="GO:0045927">
    <property type="term" value="P:positive regulation of growth"/>
    <property type="evidence" value="ECO:0007669"/>
    <property type="project" value="UniProtKB-ARBA"/>
</dbReference>
<dbReference type="SUPFAM" id="SSF54928">
    <property type="entry name" value="RNA-binding domain, RBD"/>
    <property type="match status" value="2"/>
</dbReference>
<dbReference type="EMBL" id="JAAARO010000010">
    <property type="protein sequence ID" value="KAF5741217.1"/>
    <property type="molecule type" value="Genomic_DNA"/>
</dbReference>
<feature type="domain" description="RRM" evidence="7">
    <location>
        <begin position="266"/>
        <end position="339"/>
    </location>
</feature>
<dbReference type="Proteomes" id="UP000593562">
    <property type="component" value="Unassembled WGS sequence"/>
</dbReference>
<dbReference type="GO" id="GO:0045836">
    <property type="term" value="P:positive regulation of meiotic nuclear division"/>
    <property type="evidence" value="ECO:0007669"/>
    <property type="project" value="UniProtKB-ARBA"/>
</dbReference>
<keyword evidence="2 5" id="KW-0694">RNA-binding</keyword>
<proteinExistence type="predicted"/>
<dbReference type="FunFam" id="3.30.70.330:FF:000063">
    <property type="entry name" value="MEI2-like protein 5 isoform 2"/>
    <property type="match status" value="1"/>
</dbReference>
<dbReference type="InterPro" id="IPR034453">
    <property type="entry name" value="MEI2-like_RRM1"/>
</dbReference>
<dbReference type="PANTHER" id="PTHR23189">
    <property type="entry name" value="RNA RECOGNITION MOTIF-CONTAINING"/>
    <property type="match status" value="1"/>
</dbReference>
<keyword evidence="3" id="KW-0469">Meiosis</keyword>
<dbReference type="FunFam" id="3.30.70.330:FF:000101">
    <property type="entry name" value="Protein MEI2-like 1"/>
    <property type="match status" value="1"/>
</dbReference>
<dbReference type="GO" id="GO:0051321">
    <property type="term" value="P:meiotic cell cycle"/>
    <property type="evidence" value="ECO:0007669"/>
    <property type="project" value="UniProtKB-KW"/>
</dbReference>
<dbReference type="Pfam" id="PF00076">
    <property type="entry name" value="RRM_1"/>
    <property type="match status" value="2"/>
</dbReference>
<dbReference type="SMART" id="SM00360">
    <property type="entry name" value="RRM"/>
    <property type="match status" value="3"/>
</dbReference>
<keyword evidence="1" id="KW-0677">Repeat</keyword>
<dbReference type="InterPro" id="IPR034454">
    <property type="entry name" value="MEI2-like_RRM3"/>
</dbReference>
<evidence type="ECO:0000313" key="8">
    <source>
        <dbReference type="EMBL" id="KAF5741217.1"/>
    </source>
</evidence>
<evidence type="ECO:0000256" key="5">
    <source>
        <dbReference type="PROSITE-ProRule" id="PRU00176"/>
    </source>
</evidence>
<name>A0A7J7D4D6_TRIWF</name>
<evidence type="ECO:0000259" key="7">
    <source>
        <dbReference type="PROSITE" id="PS50102"/>
    </source>
</evidence>
<evidence type="ECO:0000256" key="1">
    <source>
        <dbReference type="ARBA" id="ARBA00022737"/>
    </source>
</evidence>
<dbReference type="InterPro" id="IPR007201">
    <property type="entry name" value="Mei2-like_Rrm_C"/>
</dbReference>
<feature type="region of interest" description="Disordered" evidence="6">
    <location>
        <begin position="804"/>
        <end position="837"/>
    </location>
</feature>
<dbReference type="Pfam" id="PF04059">
    <property type="entry name" value="RRM_2"/>
    <property type="match status" value="1"/>
</dbReference>